<evidence type="ECO:0000259" key="1">
    <source>
        <dbReference type="Pfam" id="PF13087"/>
    </source>
</evidence>
<name>A0A165VJX8_9AGAM</name>
<dbReference type="GO" id="GO:0016787">
    <property type="term" value="F:hydrolase activity"/>
    <property type="evidence" value="ECO:0007669"/>
    <property type="project" value="UniProtKB-KW"/>
</dbReference>
<dbReference type="SUPFAM" id="SSF52540">
    <property type="entry name" value="P-loop containing nucleoside triphosphate hydrolases"/>
    <property type="match status" value="1"/>
</dbReference>
<dbReference type="OrthoDB" id="6513042at2759"/>
<dbReference type="PANTHER" id="PTHR10887">
    <property type="entry name" value="DNA2/NAM7 HELICASE FAMILY"/>
    <property type="match status" value="1"/>
</dbReference>
<dbReference type="GO" id="GO:0001147">
    <property type="term" value="F:transcription termination site sequence-specific DNA binding"/>
    <property type="evidence" value="ECO:0007669"/>
    <property type="project" value="TreeGrafter"/>
</dbReference>
<proteinExistence type="predicted"/>
<dbReference type="Pfam" id="PF13604">
    <property type="entry name" value="AAA_30"/>
    <property type="match status" value="1"/>
</dbReference>
<dbReference type="Proteomes" id="UP000076761">
    <property type="component" value="Unassembled WGS sequence"/>
</dbReference>
<dbReference type="STRING" id="1314782.A0A165VJX8"/>
<dbReference type="CDD" id="cd17934">
    <property type="entry name" value="DEXXQc_Upf1-like"/>
    <property type="match status" value="1"/>
</dbReference>
<dbReference type="EMBL" id="KV425553">
    <property type="protein sequence ID" value="KZT29779.1"/>
    <property type="molecule type" value="Genomic_DNA"/>
</dbReference>
<evidence type="ECO:0000313" key="3">
    <source>
        <dbReference type="Proteomes" id="UP000076761"/>
    </source>
</evidence>
<dbReference type="InParanoid" id="A0A165VJX8"/>
<dbReference type="AlphaFoldDB" id="A0A165VJX8"/>
<dbReference type="InterPro" id="IPR027417">
    <property type="entry name" value="P-loop_NTPase"/>
</dbReference>
<keyword evidence="3" id="KW-1185">Reference proteome</keyword>
<accession>A0A165VJX8</accession>
<sequence length="653" mass="73103">MSKRPKVQVQINQTLLDVDHPQIQVSSYREKDLDDTIFDAFLGGGALPAIGVSVAYAPRSGILSAIALCLNERVLVVQLASASAKNRKPSSGTATRHILEERILLHTSGGSDGLYGFDMHQIVLSLWRDHSLSVSGGIDIQSVYPSKNARRPLNAIKFCLGDDIDVHKDNVSHVFGNMNWDPKSSRDIIQRSWLSWFLAVHPSMEEIFRSVPRIDVRAFTPLVLSWLSKAIRVTQCQEDPREVVHDYSDPRMIKQGKLEIRQERFQNRIRNSSSNQQMQFKINTPEGSYSVDVQPSNLRGRRAQINTPADLVLGGKLFSSLMTTGSGDPTQAEALKASIILDILQKKIQPFDNPWLQMLYQDQPPEWPDASPTSLPPLSFAPTKPLNDSQILAASQMLSRSRDEKFTIIQGPPGTGKTSVIGQFVLAATSGGLRGIWLVAKSNIAVKNIAEKLYDLGFMSWRLVVSTDFHNDWHEHLYTSIRINTIQSDKLSKMSPNVVQQRFGECQVVLCTLGMLSNSQLQHCGVTKIIPMETLVIDEASQIDVNDYIPVFTLFGTSLQKVCFIGDNKQLPPFAKERVEDLMSIFEIPHLAHRAIFLNIQYRMPPTIGDFISQHVYEGKLQSNPEHPVTGHRCFFIDISGGKEISEGTSWMY</sequence>
<dbReference type="Pfam" id="PF13087">
    <property type="entry name" value="AAA_12"/>
    <property type="match status" value="1"/>
</dbReference>
<organism evidence="2 3">
    <name type="scientific">Neolentinus lepideus HHB14362 ss-1</name>
    <dbReference type="NCBI Taxonomy" id="1314782"/>
    <lineage>
        <taxon>Eukaryota</taxon>
        <taxon>Fungi</taxon>
        <taxon>Dikarya</taxon>
        <taxon>Basidiomycota</taxon>
        <taxon>Agaricomycotina</taxon>
        <taxon>Agaricomycetes</taxon>
        <taxon>Gloeophyllales</taxon>
        <taxon>Gloeophyllaceae</taxon>
        <taxon>Neolentinus</taxon>
    </lineage>
</organism>
<keyword evidence="2" id="KW-0378">Hydrolase</keyword>
<reference evidence="2 3" key="1">
    <citation type="journal article" date="2016" name="Mol. Biol. Evol.">
        <title>Comparative Genomics of Early-Diverging Mushroom-Forming Fungi Provides Insights into the Origins of Lignocellulose Decay Capabilities.</title>
        <authorList>
            <person name="Nagy L.G."/>
            <person name="Riley R."/>
            <person name="Tritt A."/>
            <person name="Adam C."/>
            <person name="Daum C."/>
            <person name="Floudas D."/>
            <person name="Sun H."/>
            <person name="Yadav J.S."/>
            <person name="Pangilinan J."/>
            <person name="Larsson K.H."/>
            <person name="Matsuura K."/>
            <person name="Barry K."/>
            <person name="Labutti K."/>
            <person name="Kuo R."/>
            <person name="Ohm R.A."/>
            <person name="Bhattacharya S.S."/>
            <person name="Shirouzu T."/>
            <person name="Yoshinaga Y."/>
            <person name="Martin F.M."/>
            <person name="Grigoriev I.V."/>
            <person name="Hibbett D.S."/>
        </authorList>
    </citation>
    <scope>NUCLEOTIDE SEQUENCE [LARGE SCALE GENOMIC DNA]</scope>
    <source>
        <strain evidence="2 3">HHB14362 ss-1</strain>
    </source>
</reference>
<feature type="domain" description="DNA2/NAM7 helicase-like C-terminal" evidence="1">
    <location>
        <begin position="586"/>
        <end position="626"/>
    </location>
</feature>
<dbReference type="GO" id="GO:0006369">
    <property type="term" value="P:termination of RNA polymerase II transcription"/>
    <property type="evidence" value="ECO:0007669"/>
    <property type="project" value="TreeGrafter"/>
</dbReference>
<dbReference type="Gene3D" id="3.40.50.300">
    <property type="entry name" value="P-loop containing nucleotide triphosphate hydrolases"/>
    <property type="match status" value="2"/>
</dbReference>
<dbReference type="GO" id="GO:0016604">
    <property type="term" value="C:nuclear body"/>
    <property type="evidence" value="ECO:0007669"/>
    <property type="project" value="TreeGrafter"/>
</dbReference>
<dbReference type="InterPro" id="IPR045055">
    <property type="entry name" value="DNA2/NAM7-like"/>
</dbReference>
<protein>
    <submittedName>
        <fullName evidence="2">p-loop containing nucleoside triphosphate hydrolase protein</fullName>
    </submittedName>
</protein>
<gene>
    <name evidence="2" type="ORF">NEOLEDRAFT_474925</name>
</gene>
<dbReference type="PANTHER" id="PTHR10887:SF495">
    <property type="entry name" value="HELICASE SENATAXIN ISOFORM X1-RELATED"/>
    <property type="match status" value="1"/>
</dbReference>
<evidence type="ECO:0000313" key="2">
    <source>
        <dbReference type="EMBL" id="KZT29779.1"/>
    </source>
</evidence>
<dbReference type="InterPro" id="IPR041679">
    <property type="entry name" value="DNA2/NAM7-like_C"/>
</dbReference>